<dbReference type="EMBL" id="KQ964688">
    <property type="protein sequence ID" value="KXN66809.1"/>
    <property type="molecule type" value="Genomic_DNA"/>
</dbReference>
<keyword evidence="1" id="KW-0802">TPR repeat</keyword>
<dbReference type="Pfam" id="PF13176">
    <property type="entry name" value="TPR_7"/>
    <property type="match status" value="1"/>
</dbReference>
<name>A0A137NVZ6_CONC2</name>
<feature type="compositionally biased region" description="Acidic residues" evidence="2">
    <location>
        <begin position="122"/>
        <end position="132"/>
    </location>
</feature>
<keyword evidence="4" id="KW-1185">Reference proteome</keyword>
<organism evidence="3 4">
    <name type="scientific">Conidiobolus coronatus (strain ATCC 28846 / CBS 209.66 / NRRL 28638)</name>
    <name type="common">Delacroixia coronata</name>
    <dbReference type="NCBI Taxonomy" id="796925"/>
    <lineage>
        <taxon>Eukaryota</taxon>
        <taxon>Fungi</taxon>
        <taxon>Fungi incertae sedis</taxon>
        <taxon>Zoopagomycota</taxon>
        <taxon>Entomophthoromycotina</taxon>
        <taxon>Entomophthoromycetes</taxon>
        <taxon>Entomophthorales</taxon>
        <taxon>Ancylistaceae</taxon>
        <taxon>Conidiobolus</taxon>
    </lineage>
</organism>
<dbReference type="OMA" id="DEYHEIW"/>
<feature type="region of interest" description="Disordered" evidence="2">
    <location>
        <begin position="122"/>
        <end position="142"/>
    </location>
</feature>
<evidence type="ECO:0000313" key="4">
    <source>
        <dbReference type="Proteomes" id="UP000070444"/>
    </source>
</evidence>
<proteinExistence type="predicted"/>
<dbReference type="OrthoDB" id="2430568at2759"/>
<dbReference type="InterPro" id="IPR039340">
    <property type="entry name" value="Tfc4/TFIIIC-102/Sfc4"/>
</dbReference>
<feature type="repeat" description="TPR" evidence="1">
    <location>
        <begin position="36"/>
        <end position="69"/>
    </location>
</feature>
<evidence type="ECO:0000313" key="3">
    <source>
        <dbReference type="EMBL" id="KXN66809.1"/>
    </source>
</evidence>
<reference evidence="3 4" key="1">
    <citation type="journal article" date="2015" name="Genome Biol. Evol.">
        <title>Phylogenomic analyses indicate that early fungi evolved digesting cell walls of algal ancestors of land plants.</title>
        <authorList>
            <person name="Chang Y."/>
            <person name="Wang S."/>
            <person name="Sekimoto S."/>
            <person name="Aerts A.L."/>
            <person name="Choi C."/>
            <person name="Clum A."/>
            <person name="LaButti K.M."/>
            <person name="Lindquist E.A."/>
            <person name="Yee Ngan C."/>
            <person name="Ohm R.A."/>
            <person name="Salamov A.A."/>
            <person name="Grigoriev I.V."/>
            <person name="Spatafora J.W."/>
            <person name="Berbee M.L."/>
        </authorList>
    </citation>
    <scope>NUCLEOTIDE SEQUENCE [LARGE SCALE GENOMIC DNA]</scope>
    <source>
        <strain evidence="3 4">NRRL 28638</strain>
    </source>
</reference>
<dbReference type="InterPro" id="IPR011990">
    <property type="entry name" value="TPR-like_helical_dom_sf"/>
</dbReference>
<feature type="non-terminal residue" evidence="3">
    <location>
        <position position="1"/>
    </location>
</feature>
<dbReference type="SUPFAM" id="SSF48452">
    <property type="entry name" value="TPR-like"/>
    <property type="match status" value="2"/>
</dbReference>
<gene>
    <name evidence="3" type="ORF">CONCODRAFT_124090</name>
</gene>
<dbReference type="Proteomes" id="UP000070444">
    <property type="component" value="Unassembled WGS sequence"/>
</dbReference>
<feature type="repeat" description="TPR" evidence="1">
    <location>
        <begin position="480"/>
        <end position="513"/>
    </location>
</feature>
<dbReference type="SMART" id="SM00028">
    <property type="entry name" value="TPR"/>
    <property type="match status" value="4"/>
</dbReference>
<dbReference type="PANTHER" id="PTHR23082">
    <property type="entry name" value="TRANSCRIPTION INITIATION FACTOR IIIC TFIIIC , POLYPEPTIDE 3-RELATED"/>
    <property type="match status" value="1"/>
</dbReference>
<dbReference type="Pfam" id="PF13181">
    <property type="entry name" value="TPR_8"/>
    <property type="match status" value="1"/>
</dbReference>
<evidence type="ECO:0000256" key="1">
    <source>
        <dbReference type="PROSITE-ProRule" id="PRU00339"/>
    </source>
</evidence>
<dbReference type="InterPro" id="IPR019734">
    <property type="entry name" value="TPR_rpt"/>
</dbReference>
<dbReference type="Gene3D" id="1.25.40.10">
    <property type="entry name" value="Tetratricopeptide repeat domain"/>
    <property type="match status" value="2"/>
</dbReference>
<sequence>IDIYIDIANDFKIRGEFELELKQYKTLLINFPDEYHEIWTKMANCYLNMGELREAIECFERVESLGHANKETLTSMKDIYNQLGENDKAVRMLNKLVILNSTTSQNQDLSYLYEDDNNEDYEQFDEEEDAGSDYEPPTQQFDQNLDDDDATYVFKKTKIKKAPVKKKQRKVKKRNIYASFSVVQNIENNFEKLNLLNVEGASFLLEFSETIIDLSKQFIYKQKWFFEKEPNSILRKDYEIPEILLNATKYSTVPPEFYNQMQNYTFHGYSLHHWYQLFILAAINLYKLEDGQKANQLFKDISHCYLTDKFPNFQLYLKLLNLSLAYNQGDFNSMAEFLRFWIQKNTNDPRLYGLYSTALSSGFRSLSYFGNPSIFKYFTRLLIENEKKVDKGLLSDNLPNELYYIQGLMLLSGRSYLTGIHFFHQSLKMFPGEAIIKLCLGLCYLMLSTARTTDNRHYQVLQAFSYLKQYHLARSKEQSQEAEFNLARAYHHIGLFHLAVPHYEKVLELSDKQEEQDQIGFSEDTILPHYNLKSEAAYNLSIYYRGIGSTGLSQYYLEKYCTI</sequence>
<dbReference type="AlphaFoldDB" id="A0A137NVZ6"/>
<dbReference type="GO" id="GO:0006383">
    <property type="term" value="P:transcription by RNA polymerase III"/>
    <property type="evidence" value="ECO:0007669"/>
    <property type="project" value="InterPro"/>
</dbReference>
<evidence type="ECO:0000256" key="2">
    <source>
        <dbReference type="SAM" id="MobiDB-lite"/>
    </source>
</evidence>
<dbReference type="PROSITE" id="PS50005">
    <property type="entry name" value="TPR"/>
    <property type="match status" value="2"/>
</dbReference>
<dbReference type="PANTHER" id="PTHR23082:SF0">
    <property type="entry name" value="GENERAL TRANSCRIPTION FACTOR 3C POLYPEPTIDE 3"/>
    <property type="match status" value="1"/>
</dbReference>
<accession>A0A137NVZ6</accession>
<dbReference type="STRING" id="796925.A0A137NVZ6"/>
<protein>
    <submittedName>
        <fullName evidence="3">TPR-like protein</fullName>
    </submittedName>
</protein>
<dbReference type="GO" id="GO:0000127">
    <property type="term" value="C:transcription factor TFIIIC complex"/>
    <property type="evidence" value="ECO:0007669"/>
    <property type="project" value="TreeGrafter"/>
</dbReference>